<evidence type="ECO:0000259" key="5">
    <source>
        <dbReference type="Pfam" id="PF06958"/>
    </source>
</evidence>
<organism evidence="7 8">
    <name type="scientific">Escherichia coli 97.0246</name>
    <dbReference type="NCBI Taxonomy" id="869670"/>
    <lineage>
        <taxon>Bacteria</taxon>
        <taxon>Pseudomonadati</taxon>
        <taxon>Pseudomonadota</taxon>
        <taxon>Gammaproteobacteria</taxon>
        <taxon>Enterobacterales</taxon>
        <taxon>Enterobacteriaceae</taxon>
        <taxon>Escherichia</taxon>
    </lineage>
</organism>
<dbReference type="GO" id="GO:0042742">
    <property type="term" value="P:defense response to bacterium"/>
    <property type="evidence" value="ECO:0007669"/>
    <property type="project" value="UniProtKB-KW"/>
</dbReference>
<protein>
    <submittedName>
        <fullName evidence="7">Colicin-D</fullName>
    </submittedName>
</protein>
<dbReference type="Proteomes" id="UP000004454">
    <property type="component" value="Unassembled WGS sequence"/>
</dbReference>
<evidence type="ECO:0000256" key="2">
    <source>
        <dbReference type="ARBA" id="ARBA00023022"/>
    </source>
</evidence>
<evidence type="ECO:0000256" key="1">
    <source>
        <dbReference type="ARBA" id="ARBA00022529"/>
    </source>
</evidence>
<gene>
    <name evidence="7" type="primary">cda</name>
    <name evidence="7" type="ORF">EC970246_C0006</name>
</gene>
<dbReference type="PRINTS" id="PR01295">
    <property type="entry name" value="CLOACIN"/>
</dbReference>
<sequence>MYSLLFLTHCFKSQRGVFMSDYEGSGPTEGIDYGHSMVVWPSTGLISGGDVKPGGSSGIAPSMPPGWGDYSPQGIALVQSVLFPGIIRRIILDKELEEGDWSGWSVSVHSPWGNEKVSAARTVLENGLRGGLPEPSRPAAVSFARLEPASGNEQKIIRLMVTQQLEQVTDIPASQLPAAGNNVPVKYRLMDLMQNGTQYMAIIGGIPMTVPVVDAVPVPDRSRPGTNIKDVYSAPVSPNLPDLVLSVGQMNTPVLSNPEIQEEGVIAETGNYVEAGYTMSSNNHDVIVRFPEGSGVSPLYISTVEILDSNGLSQRQEAENKAKDDFRVKKEEAVARAEAEKAKAELFSKAGVNQPPVYTQEMMERANSVMNEQGALVLNNTASSVQLAMTGTGVWTAAGDIAGNISKFFSNALEKVTIPEVSPLLMRISLGALWFHSEEAGAGSDIVPGRNLEAMFSLSAQMLAGQGVVIEPGATSVNLPVRGQLINSNGQLALDLLKTGNESIPAAVPVLNAVRDTATGLDKITLPAVVGAPSRTILVNPVPQPSVPTDTGNHQPVPVTPVHTGTEVKPVEMPVTTITPVSDVGGLRDFIYWRPDAAGTGVEAVYVMLNEPLDSGRFSRKQLDKKYKHAGDFGISDTKKNRETLTKFRDAIEEHLSDKDTVEKGTYRREKGSKVYFNPNTMNVVIIKSNGEFLSGWKINPDADNGRIYLETGEL</sequence>
<name>A0A8E0KVT2_ECOLX</name>
<dbReference type="SUPFAM" id="SSF102824">
    <property type="entry name" value="Colicin D/E5 nuclease domain"/>
    <property type="match status" value="1"/>
</dbReference>
<keyword evidence="3" id="KW-0078">Bacteriocin</keyword>
<evidence type="ECO:0000256" key="3">
    <source>
        <dbReference type="ARBA" id="ARBA00023048"/>
    </source>
</evidence>
<feature type="domain" description="Pyosin/cloacin translocation" evidence="4">
    <location>
        <begin position="19"/>
        <end position="327"/>
    </location>
</feature>
<dbReference type="AlphaFoldDB" id="A0A8E0KVT2"/>
<dbReference type="InterPro" id="IPR036302">
    <property type="entry name" value="Pyosin/cloacin_T_dom_sf"/>
</dbReference>
<dbReference type="Pfam" id="PF03515">
    <property type="entry name" value="Cloacin"/>
    <property type="match status" value="1"/>
</dbReference>
<dbReference type="GO" id="GO:0004540">
    <property type="term" value="F:RNA nuclease activity"/>
    <property type="evidence" value="ECO:0007669"/>
    <property type="project" value="InterPro"/>
</dbReference>
<feature type="domain" description="Colicin D C-terminal" evidence="6">
    <location>
        <begin position="622"/>
        <end position="702"/>
    </location>
</feature>
<dbReference type="InterPro" id="IPR037178">
    <property type="entry name" value="ColicinD_C_sf"/>
</dbReference>
<dbReference type="InterPro" id="IPR024440">
    <property type="entry name" value="ColicinD_C"/>
</dbReference>
<accession>A0A8E0KVT2</accession>
<dbReference type="Gene3D" id="3.10.450.200">
    <property type="match status" value="1"/>
</dbReference>
<comment type="caution">
    <text evidence="7">The sequence shown here is derived from an EMBL/GenBank/DDBJ whole genome shotgun (WGS) entry which is preliminary data.</text>
</comment>
<keyword evidence="2" id="KW-0044">Antibiotic</keyword>
<evidence type="ECO:0000259" key="4">
    <source>
        <dbReference type="Pfam" id="PF03515"/>
    </source>
</evidence>
<evidence type="ECO:0000313" key="8">
    <source>
        <dbReference type="Proteomes" id="UP000004454"/>
    </source>
</evidence>
<evidence type="ECO:0000259" key="6">
    <source>
        <dbReference type="Pfam" id="PF11429"/>
    </source>
</evidence>
<dbReference type="Pfam" id="PF11429">
    <property type="entry name" value="Colicin_D"/>
    <property type="match status" value="1"/>
</dbReference>
<dbReference type="Pfam" id="PF06958">
    <property type="entry name" value="Pyocin_S"/>
    <property type="match status" value="1"/>
</dbReference>
<keyword evidence="1" id="KW-0929">Antimicrobial</keyword>
<evidence type="ECO:0000313" key="7">
    <source>
        <dbReference type="EMBL" id="EIG93814.1"/>
    </source>
</evidence>
<dbReference type="InterPro" id="IPR016128">
    <property type="entry name" value="Pyosin/cloacin_T_dom"/>
</dbReference>
<dbReference type="EMBL" id="AEZJ02000014">
    <property type="protein sequence ID" value="EIG93814.1"/>
    <property type="molecule type" value="Genomic_DNA"/>
</dbReference>
<dbReference type="InterPro" id="IPR024575">
    <property type="entry name" value="Cloacin_colicin"/>
</dbReference>
<dbReference type="GO" id="GO:0031640">
    <property type="term" value="P:killing of cells of another organism"/>
    <property type="evidence" value="ECO:0007669"/>
    <property type="project" value="UniProtKB-KW"/>
</dbReference>
<dbReference type="SUPFAM" id="SSF69369">
    <property type="entry name" value="Cloacin translocation domain"/>
    <property type="match status" value="2"/>
</dbReference>
<dbReference type="GO" id="GO:0005727">
    <property type="term" value="C:extrachromosomal circular DNA"/>
    <property type="evidence" value="ECO:0007669"/>
    <property type="project" value="InterPro"/>
</dbReference>
<proteinExistence type="predicted"/>
<dbReference type="InterPro" id="IPR038233">
    <property type="entry name" value="Colicin_D/E5_nuclease"/>
</dbReference>
<reference evidence="7 8" key="1">
    <citation type="submission" date="2011-12" db="EMBL/GenBank/DDBJ databases">
        <authorList>
            <person name="Brinkac L."/>
            <person name="Radune D."/>
            <person name="Sanka R."/>
            <person name="Selengut J."/>
            <person name="DebRoy C."/>
            <person name="Feng P."/>
            <person name="Fratamico P.M."/>
            <person name="Kapur V."/>
            <person name="Kariyawasam S."/>
            <person name="Losada L."/>
            <person name="Nierman W.C."/>
            <person name="Nelson K."/>
        </authorList>
    </citation>
    <scope>NUCLEOTIDE SEQUENCE [LARGE SCALE GENOMIC DNA]</scope>
    <source>
        <strain evidence="7 8">97.0246</strain>
    </source>
</reference>
<feature type="domain" description="Pyosin/cloacin translocation" evidence="5">
    <location>
        <begin position="472"/>
        <end position="608"/>
    </location>
</feature>